<evidence type="ECO:0000256" key="5">
    <source>
        <dbReference type="SAM" id="Coils"/>
    </source>
</evidence>
<dbReference type="CDD" id="cd17536">
    <property type="entry name" value="REC_YesN-like"/>
    <property type="match status" value="1"/>
</dbReference>
<keyword evidence="2" id="KW-0238">DNA-binding</keyword>
<accession>A0ABU9DSW5</accession>
<organism evidence="8 9">
    <name type="scientific">Paenibacillus filicis</name>
    <dbReference type="NCBI Taxonomy" id="669464"/>
    <lineage>
        <taxon>Bacteria</taxon>
        <taxon>Bacillati</taxon>
        <taxon>Bacillota</taxon>
        <taxon>Bacilli</taxon>
        <taxon>Bacillales</taxon>
        <taxon>Paenibacillaceae</taxon>
        <taxon>Paenibacillus</taxon>
    </lineage>
</organism>
<evidence type="ECO:0000313" key="9">
    <source>
        <dbReference type="Proteomes" id="UP001469365"/>
    </source>
</evidence>
<dbReference type="EMBL" id="JBBPCC010000025">
    <property type="protein sequence ID" value="MEK8131966.1"/>
    <property type="molecule type" value="Genomic_DNA"/>
</dbReference>
<dbReference type="RefSeq" id="WP_341419093.1">
    <property type="nucleotide sequence ID" value="NZ_JBBPCC010000025.1"/>
</dbReference>
<dbReference type="Pfam" id="PF12833">
    <property type="entry name" value="HTH_18"/>
    <property type="match status" value="1"/>
</dbReference>
<dbReference type="PROSITE" id="PS01124">
    <property type="entry name" value="HTH_ARAC_FAMILY_2"/>
    <property type="match status" value="1"/>
</dbReference>
<evidence type="ECO:0000256" key="1">
    <source>
        <dbReference type="ARBA" id="ARBA00023015"/>
    </source>
</evidence>
<feature type="coiled-coil region" evidence="5">
    <location>
        <begin position="109"/>
        <end position="136"/>
    </location>
</feature>
<evidence type="ECO:0000256" key="4">
    <source>
        <dbReference type="PROSITE-ProRule" id="PRU00169"/>
    </source>
</evidence>
<proteinExistence type="predicted"/>
<dbReference type="SUPFAM" id="SSF52172">
    <property type="entry name" value="CheY-like"/>
    <property type="match status" value="1"/>
</dbReference>
<dbReference type="Pfam" id="PF00072">
    <property type="entry name" value="Response_reg"/>
    <property type="match status" value="1"/>
</dbReference>
<dbReference type="PANTHER" id="PTHR43280:SF2">
    <property type="entry name" value="HTH-TYPE TRANSCRIPTIONAL REGULATOR EXSA"/>
    <property type="match status" value="1"/>
</dbReference>
<keyword evidence="3" id="KW-0804">Transcription</keyword>
<comment type="caution">
    <text evidence="8">The sequence shown here is derived from an EMBL/GenBank/DDBJ whole genome shotgun (WGS) entry which is preliminary data.</text>
</comment>
<sequence>MFSVVLIDDIPTIVEALEYGIPWKNYGFRVTGRFYDGEEALQHILEHGADVVLTDIRMPRMDGLQLIRHMKEAGIKPKVIALSAYSEFSYAQELMRYGGYGYLLKPLDEMELEKMLQDASIELKREEQERKRKLLLESVRDSISMSHKPWLIQLLDPSTGPAEAADILRNFGLKSQKPVLRPVMIGFRPGRQAGEHGKLQADWLELLHTYFEGTFDFALFVIREGHVLLAVDDGLNPPAAFPECVERFARDCLGCTISMTVGASATRLEPLQASIQSTLRADRIHFYEEQVKVIQAVNVPLSAPPPEWSGIQGKQKISEKLYRRIRLDDIEEFRTWIEELRRSPSMDPEQVADAFHELFVYVKAYFWEEHGAALHSLNGLHPEAFRECRSLTELICLGVSVSEQLIAEAKCIHVDKSIVDKAKAYAKQHLNRPISLEEVSEYVNLSKNYFCNLFKEETSLTFWDYLTNLRVDRAKDLLSSEMKNYEIALTVGYENASYLSKVFKKTVGMTPSEYRRILYEKSVTSD</sequence>
<keyword evidence="1" id="KW-0805">Transcription regulation</keyword>
<gene>
    <name evidence="8" type="ORF">WMW72_29065</name>
</gene>
<feature type="domain" description="Response regulatory" evidence="7">
    <location>
        <begin position="3"/>
        <end position="120"/>
    </location>
</feature>
<dbReference type="InterPro" id="IPR001789">
    <property type="entry name" value="Sig_transdc_resp-reg_receiver"/>
</dbReference>
<dbReference type="SMART" id="SM00448">
    <property type="entry name" value="REC"/>
    <property type="match status" value="1"/>
</dbReference>
<dbReference type="SMART" id="SM00342">
    <property type="entry name" value="HTH_ARAC"/>
    <property type="match status" value="1"/>
</dbReference>
<dbReference type="InterPro" id="IPR018060">
    <property type="entry name" value="HTH_AraC"/>
</dbReference>
<protein>
    <submittedName>
        <fullName evidence="8">Response regulator</fullName>
    </submittedName>
</protein>
<dbReference type="InterPro" id="IPR011006">
    <property type="entry name" value="CheY-like_superfamily"/>
</dbReference>
<dbReference type="Gene3D" id="1.10.10.60">
    <property type="entry name" value="Homeodomain-like"/>
    <property type="match status" value="2"/>
</dbReference>
<evidence type="ECO:0000256" key="2">
    <source>
        <dbReference type="ARBA" id="ARBA00023125"/>
    </source>
</evidence>
<reference evidence="8 9" key="1">
    <citation type="submission" date="2024-04" db="EMBL/GenBank/DDBJ databases">
        <title>draft genome sequnece of Paenibacillus filicis.</title>
        <authorList>
            <person name="Kim D.-U."/>
        </authorList>
    </citation>
    <scope>NUCLEOTIDE SEQUENCE [LARGE SCALE GENOMIC DNA]</scope>
    <source>
        <strain evidence="8 9">KACC14197</strain>
    </source>
</reference>
<keyword evidence="5" id="KW-0175">Coiled coil</keyword>
<dbReference type="InterPro" id="IPR009057">
    <property type="entry name" value="Homeodomain-like_sf"/>
</dbReference>
<evidence type="ECO:0000256" key="3">
    <source>
        <dbReference type="ARBA" id="ARBA00023163"/>
    </source>
</evidence>
<evidence type="ECO:0000313" key="8">
    <source>
        <dbReference type="EMBL" id="MEK8131966.1"/>
    </source>
</evidence>
<dbReference type="SUPFAM" id="SSF46689">
    <property type="entry name" value="Homeodomain-like"/>
    <property type="match status" value="2"/>
</dbReference>
<feature type="modified residue" description="4-aspartylphosphate" evidence="4">
    <location>
        <position position="55"/>
    </location>
</feature>
<dbReference type="PANTHER" id="PTHR43280">
    <property type="entry name" value="ARAC-FAMILY TRANSCRIPTIONAL REGULATOR"/>
    <property type="match status" value="1"/>
</dbReference>
<feature type="domain" description="HTH araC/xylS-type" evidence="6">
    <location>
        <begin position="420"/>
        <end position="517"/>
    </location>
</feature>
<keyword evidence="9" id="KW-1185">Reference proteome</keyword>
<dbReference type="Proteomes" id="UP001469365">
    <property type="component" value="Unassembled WGS sequence"/>
</dbReference>
<dbReference type="Gene3D" id="3.40.50.2300">
    <property type="match status" value="1"/>
</dbReference>
<dbReference type="PROSITE" id="PS50110">
    <property type="entry name" value="RESPONSE_REGULATORY"/>
    <property type="match status" value="1"/>
</dbReference>
<evidence type="ECO:0000259" key="7">
    <source>
        <dbReference type="PROSITE" id="PS50110"/>
    </source>
</evidence>
<keyword evidence="4" id="KW-0597">Phosphoprotein</keyword>
<name>A0ABU9DSW5_9BACL</name>
<evidence type="ECO:0000259" key="6">
    <source>
        <dbReference type="PROSITE" id="PS01124"/>
    </source>
</evidence>